<dbReference type="PANTHER" id="PTHR46830">
    <property type="entry name" value="TRANSFERASE, PUTATIVE-RELATED"/>
    <property type="match status" value="1"/>
</dbReference>
<dbReference type="EMBL" id="JAQMWT010000633">
    <property type="protein sequence ID" value="KAJ8598848.1"/>
    <property type="molecule type" value="Genomic_DNA"/>
</dbReference>
<accession>A0AAD7U672</accession>
<dbReference type="SUPFAM" id="SSF53448">
    <property type="entry name" value="Nucleotide-diphospho-sugar transferases"/>
    <property type="match status" value="1"/>
</dbReference>
<dbReference type="Pfam" id="PF04488">
    <property type="entry name" value="Gly_transf_sug"/>
    <property type="match status" value="1"/>
</dbReference>
<evidence type="ECO:0000313" key="3">
    <source>
        <dbReference type="Proteomes" id="UP001230188"/>
    </source>
</evidence>
<evidence type="ECO:0000256" key="1">
    <source>
        <dbReference type="SAM" id="SignalP"/>
    </source>
</evidence>
<dbReference type="Proteomes" id="UP001230188">
    <property type="component" value="Unassembled WGS sequence"/>
</dbReference>
<feature type="signal peptide" evidence="1">
    <location>
        <begin position="1"/>
        <end position="17"/>
    </location>
</feature>
<dbReference type="Gene3D" id="3.90.550.20">
    <property type="match status" value="1"/>
</dbReference>
<dbReference type="InterPro" id="IPR007577">
    <property type="entry name" value="GlycoTrfase_DXD_sugar-bd_CS"/>
</dbReference>
<keyword evidence="3" id="KW-1185">Reference proteome</keyword>
<proteinExistence type="predicted"/>
<dbReference type="PANTHER" id="PTHR46830:SF1">
    <property type="entry name" value="ALPHA-1,4-N-ACETYLGLUCOSAMINYLTRANSFERASE"/>
    <property type="match status" value="1"/>
</dbReference>
<dbReference type="InterPro" id="IPR029044">
    <property type="entry name" value="Nucleotide-diphossugar_trans"/>
</dbReference>
<gene>
    <name evidence="2" type="ORF">CTAYLR_010443</name>
</gene>
<reference evidence="2" key="1">
    <citation type="submission" date="2023-01" db="EMBL/GenBank/DDBJ databases">
        <title>Metagenome sequencing of chrysophaentin producing Chrysophaeum taylorii.</title>
        <authorList>
            <person name="Davison J."/>
            <person name="Bewley C."/>
        </authorList>
    </citation>
    <scope>NUCLEOTIDE SEQUENCE</scope>
    <source>
        <strain evidence="2">NIES-1699</strain>
    </source>
</reference>
<comment type="caution">
    <text evidence="2">The sequence shown here is derived from an EMBL/GenBank/DDBJ whole genome shotgun (WGS) entry which is preliminary data.</text>
</comment>
<sequence length="389" mass="42825">MFLLLPLVVAAAAAAYAVPDPNVARIVDEVAAQFVAAKGRGMEGHESPALKQAARAYKARVSSLPMPWTRRDDAFAEPLIPNIVHWAWRSGDADWTLALSVVMAKVVQNPAKLLLHSGPARQTYASPSTEAGVEALRCIEAAGAEEVRHETDPSPEGTHPWAEVLGRKNKLSKQTFAHVSDVMRLFTIVQYGGIYLDRDAFLHRSVDSYRFRYPAVLGLDPETFEGDRDVNFGSFMAAKNSTFFRLLWDGMGDPGYRNLSYCVTWGGWAHDSCRKSYALAIKRPDLVHVDEGLYQFPFPGKSAARGGGGAGKTPPALLAKARTHEILHMSGFEWHSLRTAQLRAEPSIFGTIIWPNVLANKDSHPALQPCLAWLEAKLRERGYLGRGPP</sequence>
<evidence type="ECO:0008006" key="4">
    <source>
        <dbReference type="Google" id="ProtNLM"/>
    </source>
</evidence>
<protein>
    <recommendedName>
        <fullName evidence="4">Alpha 1,4-glycosyltransferase domain-containing protein</fullName>
    </recommendedName>
</protein>
<evidence type="ECO:0000313" key="2">
    <source>
        <dbReference type="EMBL" id="KAJ8598848.1"/>
    </source>
</evidence>
<feature type="chain" id="PRO_5041901048" description="Alpha 1,4-glycosyltransferase domain-containing protein" evidence="1">
    <location>
        <begin position="18"/>
        <end position="389"/>
    </location>
</feature>
<name>A0AAD7U672_9STRA</name>
<keyword evidence="1" id="KW-0732">Signal</keyword>
<organism evidence="2 3">
    <name type="scientific">Chrysophaeum taylorii</name>
    <dbReference type="NCBI Taxonomy" id="2483200"/>
    <lineage>
        <taxon>Eukaryota</taxon>
        <taxon>Sar</taxon>
        <taxon>Stramenopiles</taxon>
        <taxon>Ochrophyta</taxon>
        <taxon>Pelagophyceae</taxon>
        <taxon>Pelagomonadales</taxon>
        <taxon>Pelagomonadaceae</taxon>
        <taxon>Chrysophaeum</taxon>
    </lineage>
</organism>
<dbReference type="AlphaFoldDB" id="A0AAD7U672"/>